<organism evidence="1 2">
    <name type="scientific">Aphanomyces euteiches</name>
    <dbReference type="NCBI Taxonomy" id="100861"/>
    <lineage>
        <taxon>Eukaryota</taxon>
        <taxon>Sar</taxon>
        <taxon>Stramenopiles</taxon>
        <taxon>Oomycota</taxon>
        <taxon>Saprolegniomycetes</taxon>
        <taxon>Saprolegniales</taxon>
        <taxon>Verrucalvaceae</taxon>
        <taxon>Aphanomyces</taxon>
    </lineage>
</organism>
<accession>A0A6G0WNV6</accession>
<comment type="caution">
    <text evidence="1">The sequence shown here is derived from an EMBL/GenBank/DDBJ whole genome shotgun (WGS) entry which is preliminary data.</text>
</comment>
<keyword evidence="2" id="KW-1185">Reference proteome</keyword>
<evidence type="ECO:0000313" key="2">
    <source>
        <dbReference type="Proteomes" id="UP000481153"/>
    </source>
</evidence>
<sequence>MEFVTLSSPHCSNFKCTNRHDLEKQSHSTATVVSLKRMDVDCSVIWTSVLRSRQFVSAIADYEKGFQWIQRNMATLVLSQSLVNSRPKNEVQSWQQANSIES</sequence>
<protein>
    <submittedName>
        <fullName evidence="1">Uncharacterized protein</fullName>
    </submittedName>
</protein>
<name>A0A6G0WNV6_9STRA</name>
<dbReference type="AlphaFoldDB" id="A0A6G0WNV6"/>
<gene>
    <name evidence="1" type="ORF">Ae201684_013311</name>
</gene>
<dbReference type="EMBL" id="VJMJ01000170">
    <property type="protein sequence ID" value="KAF0729012.1"/>
    <property type="molecule type" value="Genomic_DNA"/>
</dbReference>
<evidence type="ECO:0000313" key="1">
    <source>
        <dbReference type="EMBL" id="KAF0729012.1"/>
    </source>
</evidence>
<reference evidence="1 2" key="1">
    <citation type="submission" date="2019-07" db="EMBL/GenBank/DDBJ databases">
        <title>Genomics analysis of Aphanomyces spp. identifies a new class of oomycete effector associated with host adaptation.</title>
        <authorList>
            <person name="Gaulin E."/>
        </authorList>
    </citation>
    <scope>NUCLEOTIDE SEQUENCE [LARGE SCALE GENOMIC DNA]</scope>
    <source>
        <strain evidence="1 2">ATCC 201684</strain>
    </source>
</reference>
<proteinExistence type="predicted"/>
<dbReference type="Proteomes" id="UP000481153">
    <property type="component" value="Unassembled WGS sequence"/>
</dbReference>